<dbReference type="NCBIfam" id="TIGR00072">
    <property type="entry name" value="hydrog_prot"/>
    <property type="match status" value="1"/>
</dbReference>
<evidence type="ECO:0000256" key="4">
    <source>
        <dbReference type="ARBA" id="ARBA00022801"/>
    </source>
</evidence>
<accession>A0A7C4BAN1</accession>
<name>A0A7C4BAN1_THEPE</name>
<keyword evidence="3" id="KW-0064">Aspartyl protease</keyword>
<organism evidence="5">
    <name type="scientific">Thermofilum pendens</name>
    <dbReference type="NCBI Taxonomy" id="2269"/>
    <lineage>
        <taxon>Archaea</taxon>
        <taxon>Thermoproteota</taxon>
        <taxon>Thermoprotei</taxon>
        <taxon>Thermofilales</taxon>
        <taxon>Thermofilaceae</taxon>
        <taxon>Thermofilum</taxon>
    </lineage>
</organism>
<dbReference type="EMBL" id="DTFI01000109">
    <property type="protein sequence ID" value="HGI43599.1"/>
    <property type="molecule type" value="Genomic_DNA"/>
</dbReference>
<dbReference type="InterPro" id="IPR000671">
    <property type="entry name" value="Peptidase_A31"/>
</dbReference>
<comment type="caution">
    <text evidence="5">The sequence shown here is derived from an EMBL/GenBank/DDBJ whole genome shotgun (WGS) entry which is preliminary data.</text>
</comment>
<evidence type="ECO:0000256" key="3">
    <source>
        <dbReference type="ARBA" id="ARBA00022750"/>
    </source>
</evidence>
<dbReference type="SUPFAM" id="SSF53163">
    <property type="entry name" value="HybD-like"/>
    <property type="match status" value="1"/>
</dbReference>
<gene>
    <name evidence="5" type="ORF">ENV17_04360</name>
</gene>
<evidence type="ECO:0000256" key="2">
    <source>
        <dbReference type="ARBA" id="ARBA00022670"/>
    </source>
</evidence>
<dbReference type="PANTHER" id="PTHR30302:SF1">
    <property type="entry name" value="HYDROGENASE 2 MATURATION PROTEASE"/>
    <property type="match status" value="1"/>
</dbReference>
<dbReference type="Gene3D" id="3.40.50.1450">
    <property type="entry name" value="HybD-like"/>
    <property type="match status" value="1"/>
</dbReference>
<sequence>MSVTRTIILGVGNRLAGDDAFGVLAAEALRECGAPAESVELDVFEAIELLRGADKAVILDVLGAEWGELGEVVALRVQLDSVDAEVFRSLWAHRITPAQLLATAWGVGAFKGEAWIVGVVSNNLEFLSPMSQRVAESFRKVCGIVNMLLPELNVSCDCAEERFKEKLVRPLV</sequence>
<keyword evidence="4" id="KW-0378">Hydrolase</keyword>
<dbReference type="GO" id="GO:0008047">
    <property type="term" value="F:enzyme activator activity"/>
    <property type="evidence" value="ECO:0007669"/>
    <property type="project" value="InterPro"/>
</dbReference>
<proteinExistence type="inferred from homology"/>
<dbReference type="PANTHER" id="PTHR30302">
    <property type="entry name" value="HYDROGENASE 1 MATURATION PROTEASE"/>
    <property type="match status" value="1"/>
</dbReference>
<keyword evidence="2 5" id="KW-0645">Protease</keyword>
<dbReference type="GO" id="GO:0016485">
    <property type="term" value="P:protein processing"/>
    <property type="evidence" value="ECO:0007669"/>
    <property type="project" value="TreeGrafter"/>
</dbReference>
<dbReference type="AlphaFoldDB" id="A0A7C4BAN1"/>
<evidence type="ECO:0000256" key="1">
    <source>
        <dbReference type="ARBA" id="ARBA00006814"/>
    </source>
</evidence>
<dbReference type="GO" id="GO:0004190">
    <property type="term" value="F:aspartic-type endopeptidase activity"/>
    <property type="evidence" value="ECO:0007669"/>
    <property type="project" value="UniProtKB-KW"/>
</dbReference>
<reference evidence="5" key="1">
    <citation type="journal article" date="2020" name="mSystems">
        <title>Genome- and Community-Level Interaction Insights into Carbon Utilization and Element Cycling Functions of Hydrothermarchaeota in Hydrothermal Sediment.</title>
        <authorList>
            <person name="Zhou Z."/>
            <person name="Liu Y."/>
            <person name="Xu W."/>
            <person name="Pan J."/>
            <person name="Luo Z.H."/>
            <person name="Li M."/>
        </authorList>
    </citation>
    <scope>NUCLEOTIDE SEQUENCE [LARGE SCALE GENOMIC DNA]</scope>
    <source>
        <strain evidence="5">SpSt-735</strain>
    </source>
</reference>
<protein>
    <submittedName>
        <fullName evidence="5">Hydrogenase maturation protease</fullName>
    </submittedName>
</protein>
<dbReference type="InterPro" id="IPR023430">
    <property type="entry name" value="Pept_HybD-like_dom_sf"/>
</dbReference>
<comment type="similarity">
    <text evidence="1">Belongs to the peptidase A31 family.</text>
</comment>
<evidence type="ECO:0000313" key="5">
    <source>
        <dbReference type="EMBL" id="HGI43599.1"/>
    </source>
</evidence>